<proteinExistence type="predicted"/>
<evidence type="ECO:0000259" key="1">
    <source>
        <dbReference type="PROSITE" id="PS50801"/>
    </source>
</evidence>
<protein>
    <recommendedName>
        <fullName evidence="1">STAS domain-containing protein</fullName>
    </recommendedName>
</protein>
<sequence length="109" mass="11650">MHGIEAVDHGAGVKVGMRGEFDAYSLPDLREALDQVCAFGKPVVVDLSGVTFLDLQSARELVVRSLIQAHHLAFENPSPGVLASIRALGLDGRTPIYSGHEEPPVFSEA</sequence>
<dbReference type="CDD" id="cd07043">
    <property type="entry name" value="STAS_anti-anti-sigma_factors"/>
    <property type="match status" value="1"/>
</dbReference>
<name>A0A6J4SQX7_9ACTN</name>
<dbReference type="SUPFAM" id="SSF52091">
    <property type="entry name" value="SpoIIaa-like"/>
    <property type="match status" value="1"/>
</dbReference>
<dbReference type="InterPro" id="IPR036513">
    <property type="entry name" value="STAS_dom_sf"/>
</dbReference>
<reference evidence="2" key="1">
    <citation type="submission" date="2020-02" db="EMBL/GenBank/DDBJ databases">
        <authorList>
            <person name="Meier V. D."/>
        </authorList>
    </citation>
    <scope>NUCLEOTIDE SEQUENCE</scope>
    <source>
        <strain evidence="2">AVDCRST_MAG12</strain>
    </source>
</reference>
<dbReference type="PROSITE" id="PS50801">
    <property type="entry name" value="STAS"/>
    <property type="match status" value="1"/>
</dbReference>
<gene>
    <name evidence="2" type="ORF">AVDCRST_MAG12-2767</name>
</gene>
<accession>A0A6J4SQX7</accession>
<dbReference type="Pfam" id="PF13466">
    <property type="entry name" value="STAS_2"/>
    <property type="match status" value="1"/>
</dbReference>
<dbReference type="EMBL" id="CADCVK010000394">
    <property type="protein sequence ID" value="CAA9502899.1"/>
    <property type="molecule type" value="Genomic_DNA"/>
</dbReference>
<dbReference type="Gene3D" id="3.30.750.24">
    <property type="entry name" value="STAS domain"/>
    <property type="match status" value="1"/>
</dbReference>
<dbReference type="InterPro" id="IPR002645">
    <property type="entry name" value="STAS_dom"/>
</dbReference>
<evidence type="ECO:0000313" key="2">
    <source>
        <dbReference type="EMBL" id="CAA9502899.1"/>
    </source>
</evidence>
<dbReference type="InterPro" id="IPR058548">
    <property type="entry name" value="MlaB-like_STAS"/>
</dbReference>
<dbReference type="AlphaFoldDB" id="A0A6J4SQX7"/>
<feature type="domain" description="STAS" evidence="1">
    <location>
        <begin position="17"/>
        <end position="62"/>
    </location>
</feature>
<organism evidence="2">
    <name type="scientific">uncultured Rubrobacteraceae bacterium</name>
    <dbReference type="NCBI Taxonomy" id="349277"/>
    <lineage>
        <taxon>Bacteria</taxon>
        <taxon>Bacillati</taxon>
        <taxon>Actinomycetota</taxon>
        <taxon>Rubrobacteria</taxon>
        <taxon>Rubrobacterales</taxon>
        <taxon>Rubrobacteraceae</taxon>
        <taxon>environmental samples</taxon>
    </lineage>
</organism>